<name>A0A4S2BQZ6_9LACO</name>
<evidence type="ECO:0000313" key="3">
    <source>
        <dbReference type="Proteomes" id="UP000309117"/>
    </source>
</evidence>
<dbReference type="Proteomes" id="UP000309117">
    <property type="component" value="Unassembled WGS sequence"/>
</dbReference>
<comment type="caution">
    <text evidence="2">The sequence shown here is derived from an EMBL/GenBank/DDBJ whole genome shotgun (WGS) entry which is preliminary data.</text>
</comment>
<feature type="transmembrane region" description="Helical" evidence="1">
    <location>
        <begin position="7"/>
        <end position="26"/>
    </location>
</feature>
<accession>A0A4S2BQZ6</accession>
<organism evidence="2 3">
    <name type="scientific">Lactobacillus intestinalis</name>
    <dbReference type="NCBI Taxonomy" id="151781"/>
    <lineage>
        <taxon>Bacteria</taxon>
        <taxon>Bacillati</taxon>
        <taxon>Bacillota</taxon>
        <taxon>Bacilli</taxon>
        <taxon>Lactobacillales</taxon>
        <taxon>Lactobacillaceae</taxon>
        <taxon>Lactobacillus</taxon>
    </lineage>
</organism>
<evidence type="ECO:0000313" key="2">
    <source>
        <dbReference type="EMBL" id="TGY17171.1"/>
    </source>
</evidence>
<keyword evidence="1" id="KW-0812">Transmembrane</keyword>
<feature type="transmembrane region" description="Helical" evidence="1">
    <location>
        <begin position="32"/>
        <end position="50"/>
    </location>
</feature>
<dbReference type="AlphaFoldDB" id="A0A4S2BQZ6"/>
<proteinExistence type="predicted"/>
<dbReference type="RefSeq" id="WP_004045691.1">
    <property type="nucleotide sequence ID" value="NZ_AQFR02000003.1"/>
</dbReference>
<reference evidence="2 3" key="1">
    <citation type="submission" date="2019-04" db="EMBL/GenBank/DDBJ databases">
        <title>Microbes associate with the intestines of laboratory mice.</title>
        <authorList>
            <person name="Navarre W."/>
            <person name="Wong E."/>
            <person name="Huang K."/>
            <person name="Tropini C."/>
            <person name="Ng K."/>
            <person name="Yu B."/>
        </authorList>
    </citation>
    <scope>NUCLEOTIDE SEQUENCE [LARGE SCALE GENOMIC DNA]</scope>
    <source>
        <strain evidence="2 3">NM61_E11</strain>
    </source>
</reference>
<keyword evidence="1" id="KW-1133">Transmembrane helix</keyword>
<dbReference type="EMBL" id="SRYV01000002">
    <property type="protein sequence ID" value="TGY17171.1"/>
    <property type="molecule type" value="Genomic_DNA"/>
</dbReference>
<sequence length="60" mass="6998">MTKKRLTALAAIDIMVILISLIWKPTTYNLKIVDIVILLVAIVFGVWIIVRTFKWKRTQK</sequence>
<protein>
    <submittedName>
        <fullName evidence="2">Uncharacterized protein</fullName>
    </submittedName>
</protein>
<evidence type="ECO:0000256" key="1">
    <source>
        <dbReference type="SAM" id="Phobius"/>
    </source>
</evidence>
<gene>
    <name evidence="2" type="ORF">E5351_01555</name>
</gene>
<keyword evidence="1" id="KW-0472">Membrane</keyword>